<evidence type="ECO:0000313" key="1">
    <source>
        <dbReference type="EMBL" id="GBP16578.1"/>
    </source>
</evidence>
<protein>
    <submittedName>
        <fullName evidence="1">Uncharacterized protein</fullName>
    </submittedName>
</protein>
<dbReference type="AlphaFoldDB" id="A0A4C1TRH9"/>
<evidence type="ECO:0000313" key="2">
    <source>
        <dbReference type="Proteomes" id="UP000299102"/>
    </source>
</evidence>
<dbReference type="EMBL" id="BGZK01006067">
    <property type="protein sequence ID" value="GBP16578.1"/>
    <property type="molecule type" value="Genomic_DNA"/>
</dbReference>
<comment type="caution">
    <text evidence="1">The sequence shown here is derived from an EMBL/GenBank/DDBJ whole genome shotgun (WGS) entry which is preliminary data.</text>
</comment>
<sequence length="78" mass="8889">MEVHFETDGADGISEDRNDDENLWCCISFQGQQVELAGYYRVVDHSRCSALDTIQREKLKYRGASERGNNSTVQCTKL</sequence>
<proteinExistence type="predicted"/>
<reference evidence="1 2" key="1">
    <citation type="journal article" date="2019" name="Commun. Biol.">
        <title>The bagworm genome reveals a unique fibroin gene that provides high tensile strength.</title>
        <authorList>
            <person name="Kono N."/>
            <person name="Nakamura H."/>
            <person name="Ohtoshi R."/>
            <person name="Tomita M."/>
            <person name="Numata K."/>
            <person name="Arakawa K."/>
        </authorList>
    </citation>
    <scope>NUCLEOTIDE SEQUENCE [LARGE SCALE GENOMIC DNA]</scope>
</reference>
<organism evidence="1 2">
    <name type="scientific">Eumeta variegata</name>
    <name type="common">Bagworm moth</name>
    <name type="synonym">Eumeta japonica</name>
    <dbReference type="NCBI Taxonomy" id="151549"/>
    <lineage>
        <taxon>Eukaryota</taxon>
        <taxon>Metazoa</taxon>
        <taxon>Ecdysozoa</taxon>
        <taxon>Arthropoda</taxon>
        <taxon>Hexapoda</taxon>
        <taxon>Insecta</taxon>
        <taxon>Pterygota</taxon>
        <taxon>Neoptera</taxon>
        <taxon>Endopterygota</taxon>
        <taxon>Lepidoptera</taxon>
        <taxon>Glossata</taxon>
        <taxon>Ditrysia</taxon>
        <taxon>Tineoidea</taxon>
        <taxon>Psychidae</taxon>
        <taxon>Oiketicinae</taxon>
        <taxon>Eumeta</taxon>
    </lineage>
</organism>
<accession>A0A4C1TRH9</accession>
<name>A0A4C1TRH9_EUMVA</name>
<keyword evidence="2" id="KW-1185">Reference proteome</keyword>
<gene>
    <name evidence="1" type="ORF">EVAR_72784_1</name>
</gene>
<dbReference type="Proteomes" id="UP000299102">
    <property type="component" value="Unassembled WGS sequence"/>
</dbReference>